<gene>
    <name evidence="2" type="ORF">EV677_1838</name>
</gene>
<comment type="caution">
    <text evidence="2">The sequence shown here is derived from an EMBL/GenBank/DDBJ whole genome shotgun (WGS) entry which is preliminary data.</text>
</comment>
<dbReference type="AlphaFoldDB" id="A0A4R6G5N3"/>
<dbReference type="PANTHER" id="PTHR37461:SF1">
    <property type="entry name" value="ANTI-SIGMA-K FACTOR RSKA"/>
    <property type="match status" value="1"/>
</dbReference>
<dbReference type="InterPro" id="IPR051474">
    <property type="entry name" value="Anti-sigma-K/W_factor"/>
</dbReference>
<dbReference type="OrthoDB" id="5298046at2"/>
<evidence type="ECO:0000313" key="2">
    <source>
        <dbReference type="EMBL" id="TDN89776.1"/>
    </source>
</evidence>
<dbReference type="RefSeq" id="WP_112991878.1">
    <property type="nucleotide sequence ID" value="NZ_PTLZ01000002.1"/>
</dbReference>
<protein>
    <submittedName>
        <fullName evidence="2">Anti-sigma-K factor RskA</fullName>
    </submittedName>
</protein>
<dbReference type="GO" id="GO:0006417">
    <property type="term" value="P:regulation of translation"/>
    <property type="evidence" value="ECO:0007669"/>
    <property type="project" value="TreeGrafter"/>
</dbReference>
<dbReference type="InterPro" id="IPR018764">
    <property type="entry name" value="RskA_C"/>
</dbReference>
<name>A0A4R6G5N3_9BURK</name>
<dbReference type="PANTHER" id="PTHR37461">
    <property type="entry name" value="ANTI-SIGMA-K FACTOR RSKA"/>
    <property type="match status" value="1"/>
</dbReference>
<dbReference type="GO" id="GO:0005886">
    <property type="term" value="C:plasma membrane"/>
    <property type="evidence" value="ECO:0007669"/>
    <property type="project" value="InterPro"/>
</dbReference>
<organism evidence="2 3">
    <name type="scientific">Herminiimonas fonticola</name>
    <dbReference type="NCBI Taxonomy" id="303380"/>
    <lineage>
        <taxon>Bacteria</taxon>
        <taxon>Pseudomonadati</taxon>
        <taxon>Pseudomonadota</taxon>
        <taxon>Betaproteobacteria</taxon>
        <taxon>Burkholderiales</taxon>
        <taxon>Oxalobacteraceae</taxon>
        <taxon>Herminiimonas</taxon>
    </lineage>
</organism>
<reference evidence="2 3" key="1">
    <citation type="submission" date="2019-03" db="EMBL/GenBank/DDBJ databases">
        <title>Genomic Encyclopedia of Type Strains, Phase IV (KMG-IV): sequencing the most valuable type-strain genomes for metagenomic binning, comparative biology and taxonomic classification.</title>
        <authorList>
            <person name="Goeker M."/>
        </authorList>
    </citation>
    <scope>NUCLEOTIDE SEQUENCE [LARGE SCALE GENOMIC DNA]</scope>
    <source>
        <strain evidence="2 3">DSM 18555</strain>
    </source>
</reference>
<dbReference type="Pfam" id="PF10099">
    <property type="entry name" value="RskA_C"/>
    <property type="match status" value="1"/>
</dbReference>
<dbReference type="Proteomes" id="UP000294737">
    <property type="component" value="Unassembled WGS sequence"/>
</dbReference>
<proteinExistence type="predicted"/>
<evidence type="ECO:0000313" key="3">
    <source>
        <dbReference type="Proteomes" id="UP000294737"/>
    </source>
</evidence>
<feature type="domain" description="Anti-sigma K factor RskA C-terminal" evidence="1">
    <location>
        <begin position="102"/>
        <end position="224"/>
    </location>
</feature>
<evidence type="ECO:0000259" key="1">
    <source>
        <dbReference type="Pfam" id="PF10099"/>
    </source>
</evidence>
<dbReference type="EMBL" id="SNWF01000005">
    <property type="protein sequence ID" value="TDN89776.1"/>
    <property type="molecule type" value="Genomic_DNA"/>
</dbReference>
<accession>A0A4R6G5N3</accession>
<keyword evidence="3" id="KW-1185">Reference proteome</keyword>
<dbReference type="GO" id="GO:0016989">
    <property type="term" value="F:sigma factor antagonist activity"/>
    <property type="evidence" value="ECO:0007669"/>
    <property type="project" value="TreeGrafter"/>
</dbReference>
<sequence length="234" mass="26022">MNESFDELQHLAGEYVLGTLPAEQRQQVAQRMDNEPALRTAVDEWERRLLPLTSLVEEQEPSVQLWPRILKDLRRQSATAHTSWSAWWNDLRFWRGLAASGFAAAAVLVAVMIMRPTTPVSGPNFMVVLVEPQERTPGWIVQASADKQLTLTPLRPVSVPGQKSLQFWTKGEGWDKPVSLGLVEPGKTVKLALDKLPPLQANQLFEITLEPENGSPTGRPTGPILFIGKAAKMT</sequence>